<gene>
    <name evidence="2" type="ORF">QFZ46_001883</name>
</gene>
<keyword evidence="1" id="KW-0472">Membrane</keyword>
<dbReference type="EMBL" id="JAUSXK010000001">
    <property type="protein sequence ID" value="MDQ0643723.1"/>
    <property type="molecule type" value="Genomic_DNA"/>
</dbReference>
<evidence type="ECO:0008006" key="4">
    <source>
        <dbReference type="Google" id="ProtNLM"/>
    </source>
</evidence>
<comment type="caution">
    <text evidence="2">The sequence shown here is derived from an EMBL/GenBank/DDBJ whole genome shotgun (WGS) entry which is preliminary data.</text>
</comment>
<feature type="transmembrane region" description="Helical" evidence="1">
    <location>
        <begin position="6"/>
        <end position="24"/>
    </location>
</feature>
<keyword evidence="1" id="KW-0812">Transmembrane</keyword>
<organism evidence="2 3">
    <name type="scientific">Microbacterium murale</name>
    <dbReference type="NCBI Taxonomy" id="1081040"/>
    <lineage>
        <taxon>Bacteria</taxon>
        <taxon>Bacillati</taxon>
        <taxon>Actinomycetota</taxon>
        <taxon>Actinomycetes</taxon>
        <taxon>Micrococcales</taxon>
        <taxon>Microbacteriaceae</taxon>
        <taxon>Microbacterium</taxon>
    </lineage>
</organism>
<dbReference type="Proteomes" id="UP001239085">
    <property type="component" value="Unassembled WGS sequence"/>
</dbReference>
<keyword evidence="1" id="KW-1133">Transmembrane helix</keyword>
<name>A0ABU0P8Q8_9MICO</name>
<evidence type="ECO:0000313" key="2">
    <source>
        <dbReference type="EMBL" id="MDQ0643723.1"/>
    </source>
</evidence>
<accession>A0ABU0P8Q8</accession>
<evidence type="ECO:0000256" key="1">
    <source>
        <dbReference type="SAM" id="Phobius"/>
    </source>
</evidence>
<keyword evidence="3" id="KW-1185">Reference proteome</keyword>
<proteinExistence type="predicted"/>
<reference evidence="2 3" key="1">
    <citation type="submission" date="2023-07" db="EMBL/GenBank/DDBJ databases">
        <title>Comparative genomics of wheat-associated soil bacteria to identify genetic determinants of phenazine resistance.</title>
        <authorList>
            <person name="Mouncey N."/>
        </authorList>
    </citation>
    <scope>NUCLEOTIDE SEQUENCE [LARGE SCALE GENOMIC DNA]</scope>
    <source>
        <strain evidence="2 3">W2I7</strain>
    </source>
</reference>
<evidence type="ECO:0000313" key="3">
    <source>
        <dbReference type="Proteomes" id="UP001239085"/>
    </source>
</evidence>
<protein>
    <recommendedName>
        <fullName evidence="4">DUF3592 domain-containing protein</fullName>
    </recommendedName>
</protein>
<sequence length="106" mass="12283">MTVGIVIAAVLAIGVTLYLVHLFRRDHRIRTRGRRVRARVEDVRHVTSADTGAVTIRYRLSWIENGVTKRVEGRETILAKRVAEVQRGREVDIIYVDDDHIQFEFE</sequence>